<accession>A0A5B8STP0</accession>
<feature type="domain" description="O-antigen ligase-related" evidence="6">
    <location>
        <begin position="208"/>
        <end position="364"/>
    </location>
</feature>
<dbReference type="AlphaFoldDB" id="A0A5B8STP0"/>
<dbReference type="InterPro" id="IPR051533">
    <property type="entry name" value="WaaL-like"/>
</dbReference>
<keyword evidence="2 5" id="KW-0812">Transmembrane</keyword>
<evidence type="ECO:0000259" key="6">
    <source>
        <dbReference type="Pfam" id="PF04932"/>
    </source>
</evidence>
<dbReference type="Proteomes" id="UP000321272">
    <property type="component" value="Chromosome"/>
</dbReference>
<feature type="transmembrane region" description="Helical" evidence="5">
    <location>
        <begin position="219"/>
        <end position="238"/>
    </location>
</feature>
<evidence type="ECO:0000256" key="4">
    <source>
        <dbReference type="ARBA" id="ARBA00023136"/>
    </source>
</evidence>
<keyword evidence="8" id="KW-1185">Reference proteome</keyword>
<dbReference type="KEGG" id="paur:FGL86_13805"/>
<keyword evidence="7" id="KW-0436">Ligase</keyword>
<evidence type="ECO:0000256" key="1">
    <source>
        <dbReference type="ARBA" id="ARBA00004141"/>
    </source>
</evidence>
<evidence type="ECO:0000256" key="2">
    <source>
        <dbReference type="ARBA" id="ARBA00022692"/>
    </source>
</evidence>
<gene>
    <name evidence="7" type="ORF">FGL86_13805</name>
</gene>
<protein>
    <submittedName>
        <fullName evidence="7">O-antigen ligase family protein</fullName>
    </submittedName>
</protein>
<sequence length="449" mass="49994">MTASSAYRPSRNVTLMRSSPMASLAPWQGAVLFAFLASLVTLPLGYGIWAVAALVLALFAMLPTVRRLPLDREDAAWLVMLALVGLNQVLDAWRSGAPIGHQTTPSLPWWPFAAGVILIAWRARPMRAKWLWGGVILGALGAGTIAFDERWINGFNRADNDINAIPFGNLSLLLGVLALVNALRLCHKYAEPPRWYVVFSLLATGSGLLASLLSGTRGGWITLPVALALIGWMYRSLLQRGWQTLAAWQRWSLILLSVLVIGWALSFAYPRLWELYNNLERFFNEGVVKTSIGARIDMWQNAIRLFLEKPLFGWGEGAMRPVLDRLIDSGLMDANVQDQFLGYQLHNEWLDTAARRGLVGVVLLAAFYAVPLVLFARHLRDATPQRKALALAGVLVVLMFLGFGLSQSMFRDVRTYSGYLALIVACWSLLKRPYPESRFTKRPMLEGDQ</sequence>
<feature type="transmembrane region" description="Helical" evidence="5">
    <location>
        <begin position="250"/>
        <end position="269"/>
    </location>
</feature>
<feature type="transmembrane region" description="Helical" evidence="5">
    <location>
        <begin position="46"/>
        <end position="63"/>
    </location>
</feature>
<dbReference type="OrthoDB" id="8576060at2"/>
<feature type="transmembrane region" description="Helical" evidence="5">
    <location>
        <begin position="130"/>
        <end position="147"/>
    </location>
</feature>
<keyword evidence="4 5" id="KW-0472">Membrane</keyword>
<proteinExistence type="predicted"/>
<comment type="subcellular location">
    <subcellularLocation>
        <location evidence="1">Membrane</location>
        <topology evidence="1">Multi-pass membrane protein</topology>
    </subcellularLocation>
</comment>
<feature type="transmembrane region" description="Helical" evidence="5">
    <location>
        <begin position="167"/>
        <end position="183"/>
    </location>
</feature>
<feature type="transmembrane region" description="Helical" evidence="5">
    <location>
        <begin position="21"/>
        <end position="40"/>
    </location>
</feature>
<reference evidence="7 8" key="1">
    <citation type="submission" date="2019-06" db="EMBL/GenBank/DDBJ databases">
        <title>Genome analyses of bacteria isolated from kimchi.</title>
        <authorList>
            <person name="Lee S."/>
            <person name="Ahn S."/>
            <person name="Roh S."/>
        </authorList>
    </citation>
    <scope>NUCLEOTIDE SEQUENCE [LARGE SCALE GENOMIC DNA]</scope>
    <source>
        <strain evidence="7 8">CBA4606</strain>
    </source>
</reference>
<feature type="transmembrane region" description="Helical" evidence="5">
    <location>
        <begin position="357"/>
        <end position="376"/>
    </location>
</feature>
<dbReference type="PANTHER" id="PTHR37422">
    <property type="entry name" value="TEICHURONIC ACID BIOSYNTHESIS PROTEIN TUAE"/>
    <property type="match status" value="1"/>
</dbReference>
<name>A0A5B8STP0_9GAMM</name>
<organism evidence="7 8">
    <name type="scientific">Pistricoccus aurantiacus</name>
    <dbReference type="NCBI Taxonomy" id="1883414"/>
    <lineage>
        <taxon>Bacteria</taxon>
        <taxon>Pseudomonadati</taxon>
        <taxon>Pseudomonadota</taxon>
        <taxon>Gammaproteobacteria</taxon>
        <taxon>Oceanospirillales</taxon>
        <taxon>Halomonadaceae</taxon>
        <taxon>Pistricoccus</taxon>
    </lineage>
</organism>
<dbReference type="PANTHER" id="PTHR37422:SF13">
    <property type="entry name" value="LIPOPOLYSACCHARIDE BIOSYNTHESIS PROTEIN PA4999-RELATED"/>
    <property type="match status" value="1"/>
</dbReference>
<feature type="transmembrane region" description="Helical" evidence="5">
    <location>
        <begin position="195"/>
        <end position="213"/>
    </location>
</feature>
<dbReference type="Pfam" id="PF04932">
    <property type="entry name" value="Wzy_C"/>
    <property type="match status" value="1"/>
</dbReference>
<evidence type="ECO:0000313" key="8">
    <source>
        <dbReference type="Proteomes" id="UP000321272"/>
    </source>
</evidence>
<dbReference type="GO" id="GO:0016020">
    <property type="term" value="C:membrane"/>
    <property type="evidence" value="ECO:0007669"/>
    <property type="project" value="UniProtKB-SubCell"/>
</dbReference>
<dbReference type="EMBL" id="CP042382">
    <property type="protein sequence ID" value="QEA40046.1"/>
    <property type="molecule type" value="Genomic_DNA"/>
</dbReference>
<dbReference type="InterPro" id="IPR007016">
    <property type="entry name" value="O-antigen_ligase-rel_domated"/>
</dbReference>
<evidence type="ECO:0000256" key="3">
    <source>
        <dbReference type="ARBA" id="ARBA00022989"/>
    </source>
</evidence>
<evidence type="ECO:0000313" key="7">
    <source>
        <dbReference type="EMBL" id="QEA40046.1"/>
    </source>
</evidence>
<evidence type="ECO:0000256" key="5">
    <source>
        <dbReference type="SAM" id="Phobius"/>
    </source>
</evidence>
<keyword evidence="3 5" id="KW-1133">Transmembrane helix</keyword>
<feature type="transmembrane region" description="Helical" evidence="5">
    <location>
        <begin position="388"/>
        <end position="410"/>
    </location>
</feature>
<dbReference type="GO" id="GO:0016874">
    <property type="term" value="F:ligase activity"/>
    <property type="evidence" value="ECO:0007669"/>
    <property type="project" value="UniProtKB-KW"/>
</dbReference>